<sequence>MLNNPDHHTIYNMNALLKNFLVFLISVTVLQAQQKPTDSIPEPKRFVTQHQVTNGGKTVSYTATASETYLRNKKGEPAAALWSVAYTRNGSADRPVTFVFNGGPGSASVWLHMGMFGPKRVRVPSDADKDDGAAPYPVETNTRGILDLTDLVFIDPVGTGYSRVIGNGKVEDYWGLMEDANSVAQFIRTWITENNRWMSPKYIAGESFGTTRAAAVANVLEEDGQSMALNGLILISQALDYAGSTSIHNNITSYLTYLPSMAATAWYHKKAGQGKTLEDFLAEARQFTYDSYAPALYRGNLLSAGEREQLAERLAYFTGLEKSYILRSNLRVLVPRFQKKLLEENGKAVGRLDGRFMGPEIDLVDDQPHLGDPASYQIGDAYTAALNHYLATDLKVKMDRPYITSNSELGSKWRWRPVPDGRYWEPMPVNTATLLAETMQRNQDLKILVANGYYDLICPFFDAEYTFSRHGIDRQRVDMKYYEAGHMMYTHEEDFEKLAEDIRLFLTD</sequence>
<accession>A0A4R6TR54</accession>
<dbReference type="EMBL" id="SNYI01000001">
    <property type="protein sequence ID" value="TDQ32986.1"/>
    <property type="molecule type" value="Genomic_DNA"/>
</dbReference>
<dbReference type="InterPro" id="IPR029058">
    <property type="entry name" value="AB_hydrolase_fold"/>
</dbReference>
<reference evidence="1 2" key="1">
    <citation type="submission" date="2019-03" db="EMBL/GenBank/DDBJ databases">
        <title>Genomic Encyclopedia of Archaeal and Bacterial Type Strains, Phase II (KMG-II): from individual species to whole genera.</title>
        <authorList>
            <person name="Goeker M."/>
        </authorList>
    </citation>
    <scope>NUCLEOTIDE SEQUENCE [LARGE SCALE GENOMIC DNA]</scope>
    <source>
        <strain evidence="1 2">DSM 18435</strain>
    </source>
</reference>
<comment type="caution">
    <text evidence="1">The sequence shown here is derived from an EMBL/GenBank/DDBJ whole genome shotgun (WGS) entry which is preliminary data.</text>
</comment>
<keyword evidence="2" id="KW-1185">Reference proteome</keyword>
<protein>
    <submittedName>
        <fullName evidence="1">Carboxypeptidase C (Cathepsin A)</fullName>
    </submittedName>
</protein>
<organism evidence="1 2">
    <name type="scientific">Zeaxanthinibacter enoshimensis</name>
    <dbReference type="NCBI Taxonomy" id="392009"/>
    <lineage>
        <taxon>Bacteria</taxon>
        <taxon>Pseudomonadati</taxon>
        <taxon>Bacteroidota</taxon>
        <taxon>Flavobacteriia</taxon>
        <taxon>Flavobacteriales</taxon>
        <taxon>Flavobacteriaceae</taxon>
        <taxon>Zeaxanthinibacter</taxon>
    </lineage>
</organism>
<dbReference type="AlphaFoldDB" id="A0A4R6TR54"/>
<dbReference type="SUPFAM" id="SSF53474">
    <property type="entry name" value="alpha/beta-Hydrolases"/>
    <property type="match status" value="1"/>
</dbReference>
<proteinExistence type="predicted"/>
<keyword evidence="1" id="KW-0121">Carboxypeptidase</keyword>
<keyword evidence="1" id="KW-0378">Hydrolase</keyword>
<dbReference type="Pfam" id="PF00450">
    <property type="entry name" value="Peptidase_S10"/>
    <property type="match status" value="1"/>
</dbReference>
<dbReference type="Proteomes" id="UP000295468">
    <property type="component" value="Unassembled WGS sequence"/>
</dbReference>
<gene>
    <name evidence="1" type="ORF">CLV82_0824</name>
</gene>
<dbReference type="Gene3D" id="3.40.50.1820">
    <property type="entry name" value="alpha/beta hydrolase"/>
    <property type="match status" value="1"/>
</dbReference>
<keyword evidence="1" id="KW-0645">Protease</keyword>
<evidence type="ECO:0000313" key="1">
    <source>
        <dbReference type="EMBL" id="TDQ32986.1"/>
    </source>
</evidence>
<dbReference type="GO" id="GO:0004185">
    <property type="term" value="F:serine-type carboxypeptidase activity"/>
    <property type="evidence" value="ECO:0007669"/>
    <property type="project" value="InterPro"/>
</dbReference>
<dbReference type="GO" id="GO:0006508">
    <property type="term" value="P:proteolysis"/>
    <property type="evidence" value="ECO:0007669"/>
    <property type="project" value="InterPro"/>
</dbReference>
<evidence type="ECO:0000313" key="2">
    <source>
        <dbReference type="Proteomes" id="UP000295468"/>
    </source>
</evidence>
<dbReference type="InterPro" id="IPR001563">
    <property type="entry name" value="Peptidase_S10"/>
</dbReference>
<name>A0A4R6TR54_9FLAO</name>